<dbReference type="SMART" id="SM00198">
    <property type="entry name" value="SCP"/>
    <property type="match status" value="1"/>
</dbReference>
<dbReference type="SUPFAM" id="SSF55797">
    <property type="entry name" value="PR-1-like"/>
    <property type="match status" value="1"/>
</dbReference>
<dbReference type="PANTHER" id="PTHR10334">
    <property type="entry name" value="CYSTEINE-RICH SECRETORY PROTEIN-RELATED"/>
    <property type="match status" value="1"/>
</dbReference>
<dbReference type="Gene3D" id="3.40.33.10">
    <property type="entry name" value="CAP"/>
    <property type="match status" value="2"/>
</dbReference>
<proteinExistence type="predicted"/>
<dbReference type="InterPro" id="IPR018244">
    <property type="entry name" value="Allrgn_V5/Tpx1_CS"/>
</dbReference>
<dbReference type="EMBL" id="BMAV01028050">
    <property type="protein sequence ID" value="GFS64546.1"/>
    <property type="molecule type" value="Genomic_DNA"/>
</dbReference>
<dbReference type="Pfam" id="PF00188">
    <property type="entry name" value="CAP"/>
    <property type="match status" value="2"/>
</dbReference>
<keyword evidence="3" id="KW-1185">Reference proteome</keyword>
<reference evidence="2" key="1">
    <citation type="submission" date="2020-08" db="EMBL/GenBank/DDBJ databases">
        <title>Multicomponent nature underlies the extraordinary mechanical properties of spider dragline silk.</title>
        <authorList>
            <person name="Kono N."/>
            <person name="Nakamura H."/>
            <person name="Mori M."/>
            <person name="Yoshida Y."/>
            <person name="Ohtoshi R."/>
            <person name="Malay A.D."/>
            <person name="Moran D.A.P."/>
            <person name="Tomita M."/>
            <person name="Numata K."/>
            <person name="Arakawa K."/>
        </authorList>
    </citation>
    <scope>NUCLEOTIDE SEQUENCE</scope>
</reference>
<evidence type="ECO:0000313" key="3">
    <source>
        <dbReference type="Proteomes" id="UP000886998"/>
    </source>
</evidence>
<sequence length="206" mass="24066">MESNSSIENISKEGLHHRLYKREYPKRGFTEELKKEILDLHNLYRGNVTPSAANMAFMEWDEDLEHLAQLWADYCPQPSGSLATYLWYEEYKHYDMKTRYCKPNEKCGHYVQVAWATSNRLGCGITKCDEFYLIVCHYHKGIRGIVSGSGNFFSAKMSDFELNKRHLRECFFSFKKSAARAYRLLMEAYGEASYIVKEVVVNSFNS</sequence>
<name>A0A8X6K493_9ARAC</name>
<dbReference type="Proteomes" id="UP000886998">
    <property type="component" value="Unassembled WGS sequence"/>
</dbReference>
<evidence type="ECO:0000313" key="2">
    <source>
        <dbReference type="EMBL" id="GFS64546.1"/>
    </source>
</evidence>
<gene>
    <name evidence="2" type="primary">PI16</name>
    <name evidence="2" type="ORF">TNIN_263961</name>
</gene>
<comment type="caution">
    <text evidence="2">The sequence shown here is derived from an EMBL/GenBank/DDBJ whole genome shotgun (WGS) entry which is preliminary data.</text>
</comment>
<accession>A0A8X6K493</accession>
<dbReference type="InterPro" id="IPR001283">
    <property type="entry name" value="CRISP-related"/>
</dbReference>
<dbReference type="InterPro" id="IPR014044">
    <property type="entry name" value="CAP_dom"/>
</dbReference>
<evidence type="ECO:0000259" key="1">
    <source>
        <dbReference type="SMART" id="SM00198"/>
    </source>
</evidence>
<dbReference type="OrthoDB" id="6427256at2759"/>
<dbReference type="PROSITE" id="PS01009">
    <property type="entry name" value="CRISP_1"/>
    <property type="match status" value="1"/>
</dbReference>
<organism evidence="2 3">
    <name type="scientific">Trichonephila inaurata madagascariensis</name>
    <dbReference type="NCBI Taxonomy" id="2747483"/>
    <lineage>
        <taxon>Eukaryota</taxon>
        <taxon>Metazoa</taxon>
        <taxon>Ecdysozoa</taxon>
        <taxon>Arthropoda</taxon>
        <taxon>Chelicerata</taxon>
        <taxon>Arachnida</taxon>
        <taxon>Araneae</taxon>
        <taxon>Araneomorphae</taxon>
        <taxon>Entelegynae</taxon>
        <taxon>Araneoidea</taxon>
        <taxon>Nephilidae</taxon>
        <taxon>Trichonephila</taxon>
        <taxon>Trichonephila inaurata</taxon>
    </lineage>
</organism>
<dbReference type="AlphaFoldDB" id="A0A8X6K493"/>
<dbReference type="PRINTS" id="PR00837">
    <property type="entry name" value="V5TPXLIKE"/>
</dbReference>
<dbReference type="Gene3D" id="1.10.10.1450">
    <property type="match status" value="1"/>
</dbReference>
<dbReference type="InterPro" id="IPR035940">
    <property type="entry name" value="CAP_sf"/>
</dbReference>
<dbReference type="GO" id="GO:0005576">
    <property type="term" value="C:extracellular region"/>
    <property type="evidence" value="ECO:0007669"/>
    <property type="project" value="InterPro"/>
</dbReference>
<protein>
    <submittedName>
        <fullName evidence="2">Peptidase inhibitor 16</fullName>
    </submittedName>
</protein>
<feature type="domain" description="SCP" evidence="1">
    <location>
        <begin position="32"/>
        <end position="144"/>
    </location>
</feature>